<evidence type="ECO:0000256" key="5">
    <source>
        <dbReference type="ARBA" id="ARBA00022723"/>
    </source>
</evidence>
<evidence type="ECO:0000256" key="6">
    <source>
        <dbReference type="ARBA" id="ARBA00022842"/>
    </source>
</evidence>
<dbReference type="InterPro" id="IPR000262">
    <property type="entry name" value="FMN-dep_DH"/>
</dbReference>
<feature type="binding site" evidence="11">
    <location>
        <position position="100"/>
    </location>
    <ligand>
        <name>FMN</name>
        <dbReference type="ChEBI" id="CHEBI:58210"/>
    </ligand>
</feature>
<dbReference type="GO" id="GO:0004452">
    <property type="term" value="F:isopentenyl-diphosphate delta-isomerase activity"/>
    <property type="evidence" value="ECO:0007669"/>
    <property type="project" value="UniProtKB-UniRule"/>
</dbReference>
<keyword evidence="3 11" id="KW-0285">Flavoprotein</keyword>
<comment type="cofactor">
    <cofactor evidence="11">
        <name>NADPH</name>
        <dbReference type="ChEBI" id="CHEBI:57783"/>
    </cofactor>
</comment>
<dbReference type="RefSeq" id="WP_126413790.1">
    <property type="nucleotide sequence ID" value="NZ_JASPER010000009.1"/>
</dbReference>
<feature type="binding site" evidence="11">
    <location>
        <position position="191"/>
    </location>
    <ligand>
        <name>FMN</name>
        <dbReference type="ChEBI" id="CHEBI:58210"/>
    </ligand>
</feature>
<evidence type="ECO:0000256" key="3">
    <source>
        <dbReference type="ARBA" id="ARBA00022630"/>
    </source>
</evidence>
<dbReference type="PIRSF" id="PIRSF003314">
    <property type="entry name" value="IPP_isomerase"/>
    <property type="match status" value="1"/>
</dbReference>
<evidence type="ECO:0000256" key="8">
    <source>
        <dbReference type="ARBA" id="ARBA00023229"/>
    </source>
</evidence>
<dbReference type="CDD" id="cd02811">
    <property type="entry name" value="IDI-2_FMN"/>
    <property type="match status" value="1"/>
</dbReference>
<dbReference type="GO" id="GO:0008299">
    <property type="term" value="P:isoprenoid biosynthetic process"/>
    <property type="evidence" value="ECO:0007669"/>
    <property type="project" value="UniProtKB-UniRule"/>
</dbReference>
<evidence type="ECO:0000313" key="14">
    <source>
        <dbReference type="Proteomes" id="UP000268658"/>
    </source>
</evidence>
<evidence type="ECO:0000256" key="2">
    <source>
        <dbReference type="ARBA" id="ARBA00022490"/>
    </source>
</evidence>
<feature type="binding site" evidence="11">
    <location>
        <position position="129"/>
    </location>
    <ligand>
        <name>FMN</name>
        <dbReference type="ChEBI" id="CHEBI:58210"/>
    </ligand>
</feature>
<dbReference type="NCBIfam" id="TIGR02151">
    <property type="entry name" value="IPP_isom_2"/>
    <property type="match status" value="1"/>
</dbReference>
<keyword evidence="8 11" id="KW-0414">Isoprene biosynthesis</keyword>
<evidence type="ECO:0000256" key="7">
    <source>
        <dbReference type="ARBA" id="ARBA00022857"/>
    </source>
</evidence>
<comment type="similarity">
    <text evidence="11">Belongs to the IPP isomerase type 2 family.</text>
</comment>
<evidence type="ECO:0000256" key="9">
    <source>
        <dbReference type="ARBA" id="ARBA00023235"/>
    </source>
</evidence>
<dbReference type="Gene3D" id="3.20.20.70">
    <property type="entry name" value="Aldolase class I"/>
    <property type="match status" value="1"/>
</dbReference>
<dbReference type="OrthoDB" id="9795032at2"/>
<feature type="binding site" evidence="11">
    <location>
        <begin position="13"/>
        <end position="14"/>
    </location>
    <ligand>
        <name>substrate</name>
    </ligand>
</feature>
<feature type="binding site" evidence="11">
    <location>
        <position position="221"/>
    </location>
    <ligand>
        <name>FMN</name>
        <dbReference type="ChEBI" id="CHEBI:58210"/>
    </ligand>
</feature>
<dbReference type="InterPro" id="IPR011179">
    <property type="entry name" value="IPdP_isomerase"/>
</dbReference>
<comment type="subcellular location">
    <subcellularLocation>
        <location evidence="11">Cytoplasm</location>
    </subcellularLocation>
</comment>
<reference evidence="13 14" key="1">
    <citation type="submission" date="2018-12" db="EMBL/GenBank/DDBJ databases">
        <authorList>
            <consortium name="Pathogen Informatics"/>
        </authorList>
    </citation>
    <scope>NUCLEOTIDE SEQUENCE [LARGE SCALE GENOMIC DNA]</scope>
    <source>
        <strain evidence="13 14">NCTC10951</strain>
    </source>
</reference>
<dbReference type="PANTHER" id="PTHR43665:SF1">
    <property type="entry name" value="ISOPENTENYL-DIPHOSPHATE DELTA-ISOMERASE"/>
    <property type="match status" value="1"/>
</dbReference>
<keyword evidence="5 11" id="KW-0479">Metal-binding</keyword>
<name>A0A3S4WJ83_ACTVI</name>
<gene>
    <name evidence="11 13" type="primary">fni</name>
    <name evidence="13" type="ORF">NCTC10951_01125</name>
</gene>
<keyword evidence="7 11" id="KW-0521">NADP</keyword>
<evidence type="ECO:0000256" key="11">
    <source>
        <dbReference type="HAMAP-Rule" id="MF_00354"/>
    </source>
</evidence>
<feature type="domain" description="FMN-dependent dehydrogenase" evidence="12">
    <location>
        <begin position="167"/>
        <end position="334"/>
    </location>
</feature>
<feature type="binding site" evidence="11">
    <location>
        <begin position="269"/>
        <end position="271"/>
    </location>
    <ligand>
        <name>FMN</name>
        <dbReference type="ChEBI" id="CHEBI:58210"/>
    </ligand>
</feature>
<dbReference type="GO" id="GO:0070402">
    <property type="term" value="F:NADPH binding"/>
    <property type="evidence" value="ECO:0007669"/>
    <property type="project" value="UniProtKB-UniRule"/>
</dbReference>
<feature type="binding site" evidence="11">
    <location>
        <position position="159"/>
    </location>
    <ligand>
        <name>substrate</name>
    </ligand>
</feature>
<feature type="binding site" evidence="11">
    <location>
        <begin position="70"/>
        <end position="72"/>
    </location>
    <ligand>
        <name>FMN</name>
        <dbReference type="ChEBI" id="CHEBI:58210"/>
    </ligand>
</feature>
<dbReference type="InterPro" id="IPR013785">
    <property type="entry name" value="Aldolase_TIM"/>
</dbReference>
<keyword evidence="6 11" id="KW-0460">Magnesium</keyword>
<protein>
    <recommendedName>
        <fullName evidence="11">Isopentenyl-diphosphate delta-isomerase</fullName>
        <shortName evidence="11">IPP isomerase</shortName>
        <ecNumber evidence="11">5.3.3.2</ecNumber>
    </recommendedName>
    <alternativeName>
        <fullName evidence="11">Isopentenyl diphosphate:dimethylallyl diphosphate isomerase</fullName>
    </alternativeName>
    <alternativeName>
        <fullName evidence="11">Isopentenyl pyrophosphate isomerase</fullName>
    </alternativeName>
    <alternativeName>
        <fullName evidence="11">Type 2 isopentenyl diphosphate isomerase</fullName>
        <shortName evidence="11">IDI-2</shortName>
    </alternativeName>
</protein>
<dbReference type="AlphaFoldDB" id="A0A3S4WJ83"/>
<evidence type="ECO:0000313" key="13">
    <source>
        <dbReference type="EMBL" id="VEI15387.1"/>
    </source>
</evidence>
<dbReference type="PANTHER" id="PTHR43665">
    <property type="entry name" value="ISOPENTENYL-DIPHOSPHATE DELTA-ISOMERASE"/>
    <property type="match status" value="1"/>
</dbReference>
<dbReference type="SUPFAM" id="SSF51395">
    <property type="entry name" value="FMN-linked oxidoreductases"/>
    <property type="match status" value="1"/>
</dbReference>
<dbReference type="Proteomes" id="UP000268658">
    <property type="component" value="Chromosome"/>
</dbReference>
<proteinExistence type="inferred from homology"/>
<comment type="cofactor">
    <cofactor evidence="11">
        <name>Mg(2+)</name>
        <dbReference type="ChEBI" id="CHEBI:18420"/>
    </cofactor>
</comment>
<comment type="function">
    <text evidence="11">Involved in the biosynthesis of isoprenoids. Catalyzes the 1,3-allylic rearrangement of the homoallylic substrate isopentenyl (IPP) to its allylic isomer, dimethylallyl diphosphate (DMAPP).</text>
</comment>
<keyword evidence="2 11" id="KW-0963">Cytoplasm</keyword>
<comment type="caution">
    <text evidence="11">Lacks conserved residue(s) required for the propagation of feature annotation.</text>
</comment>
<dbReference type="Pfam" id="PF01070">
    <property type="entry name" value="FMN_dh"/>
    <property type="match status" value="2"/>
</dbReference>
<evidence type="ECO:0000259" key="12">
    <source>
        <dbReference type="Pfam" id="PF01070"/>
    </source>
</evidence>
<dbReference type="GO" id="GO:0005737">
    <property type="term" value="C:cytoplasm"/>
    <property type="evidence" value="ECO:0007669"/>
    <property type="project" value="UniProtKB-SubCell"/>
</dbReference>
<dbReference type="GO" id="GO:0016491">
    <property type="term" value="F:oxidoreductase activity"/>
    <property type="evidence" value="ECO:0007669"/>
    <property type="project" value="InterPro"/>
</dbReference>
<keyword evidence="4 11" id="KW-0288">FMN</keyword>
<dbReference type="GO" id="GO:0010181">
    <property type="term" value="F:FMN binding"/>
    <property type="evidence" value="ECO:0007669"/>
    <property type="project" value="UniProtKB-UniRule"/>
</dbReference>
<dbReference type="HAMAP" id="MF_00354">
    <property type="entry name" value="Idi_2"/>
    <property type="match status" value="1"/>
</dbReference>
<evidence type="ECO:0000256" key="10">
    <source>
        <dbReference type="ARBA" id="ARBA00025810"/>
    </source>
</evidence>
<evidence type="ECO:0000256" key="1">
    <source>
        <dbReference type="ARBA" id="ARBA00001917"/>
    </source>
</evidence>
<keyword evidence="9 11" id="KW-0413">Isomerase</keyword>
<comment type="subunit">
    <text evidence="10 11">Homooctamer. Dimer of tetramers.</text>
</comment>
<dbReference type="EC" id="5.3.3.2" evidence="11"/>
<feature type="binding site" evidence="11">
    <location>
        <begin position="290"/>
        <end position="291"/>
    </location>
    <ligand>
        <name>FMN</name>
        <dbReference type="ChEBI" id="CHEBI:58210"/>
    </ligand>
</feature>
<feature type="binding site" evidence="11">
    <location>
        <position position="160"/>
    </location>
    <ligand>
        <name>Mg(2+)</name>
        <dbReference type="ChEBI" id="CHEBI:18420"/>
    </ligand>
</feature>
<feature type="domain" description="FMN-dependent dehydrogenase" evidence="12">
    <location>
        <begin position="31"/>
        <end position="100"/>
    </location>
</feature>
<organism evidence="13 14">
    <name type="scientific">Actinomyces viscosus</name>
    <dbReference type="NCBI Taxonomy" id="1656"/>
    <lineage>
        <taxon>Bacteria</taxon>
        <taxon>Bacillati</taxon>
        <taxon>Actinomycetota</taxon>
        <taxon>Actinomycetes</taxon>
        <taxon>Actinomycetales</taxon>
        <taxon>Actinomycetaceae</taxon>
        <taxon>Actinomyces</taxon>
    </lineage>
</organism>
<accession>A0A3S4WJ83</accession>
<feature type="binding site" evidence="11">
    <location>
        <begin position="100"/>
        <end position="102"/>
    </location>
    <ligand>
        <name>substrate</name>
    </ligand>
</feature>
<sequence length="373" mass="39574">MSHEPTASQRVSRKDEHLELAMRLHGQDRAGAFDDVAFVHHSLPGVSAEQVDIGTTVLGSRWEVPFYINAMTGGTQATARINADLAEAAADAGVAIACGSQHVALRDPERADGFRVIRRRAPGAFVLGNVGPTVSPQEAVQAVEMLEANALQIHLNAAQELVMPEGDRDFTGWSEAISAIVAAVPVPVVVKEVGFGLSRRTIEALMRAGVAAVDVAGSGGTDFIAIENERRARRDLSYLIGWGQPTALCLLESLAGPKPVGLPVLASGGVRNPLDVVRSLALGACAVGASGHVLRTLVKEGPEALRRELHTWSDHVRTLMTLLGAADVPQLRRTDVLVTGRTAEQARLLGVDLERLAHRSEPSPPTISPFKGD</sequence>
<dbReference type="EMBL" id="LR134477">
    <property type="protein sequence ID" value="VEI15387.1"/>
    <property type="molecule type" value="Genomic_DNA"/>
</dbReference>
<dbReference type="KEGG" id="avc:NCTC10951_01125"/>
<comment type="cofactor">
    <cofactor evidence="1 11">
        <name>FMN</name>
        <dbReference type="ChEBI" id="CHEBI:58210"/>
    </cofactor>
</comment>
<comment type="catalytic activity">
    <reaction evidence="11">
        <text>isopentenyl diphosphate = dimethylallyl diphosphate</text>
        <dbReference type="Rhea" id="RHEA:23284"/>
        <dbReference type="ChEBI" id="CHEBI:57623"/>
        <dbReference type="ChEBI" id="CHEBI:128769"/>
        <dbReference type="EC" id="5.3.3.2"/>
    </reaction>
</comment>
<evidence type="ECO:0000256" key="4">
    <source>
        <dbReference type="ARBA" id="ARBA00022643"/>
    </source>
</evidence>
<dbReference type="GO" id="GO:0000287">
    <property type="term" value="F:magnesium ion binding"/>
    <property type="evidence" value="ECO:0007669"/>
    <property type="project" value="UniProtKB-UniRule"/>
</dbReference>